<dbReference type="AlphaFoldDB" id="A0A512BFU6"/>
<organism evidence="2 3">
    <name type="scientific">Segetibacter aerophilus</name>
    <dbReference type="NCBI Taxonomy" id="670293"/>
    <lineage>
        <taxon>Bacteria</taxon>
        <taxon>Pseudomonadati</taxon>
        <taxon>Bacteroidota</taxon>
        <taxon>Chitinophagia</taxon>
        <taxon>Chitinophagales</taxon>
        <taxon>Chitinophagaceae</taxon>
        <taxon>Segetibacter</taxon>
    </lineage>
</organism>
<evidence type="ECO:0000259" key="1">
    <source>
        <dbReference type="Pfam" id="PF02464"/>
    </source>
</evidence>
<dbReference type="SUPFAM" id="SSF142433">
    <property type="entry name" value="CinA-like"/>
    <property type="match status" value="1"/>
</dbReference>
<evidence type="ECO:0000313" key="2">
    <source>
        <dbReference type="EMBL" id="GEO10841.1"/>
    </source>
</evidence>
<dbReference type="InterPro" id="IPR036653">
    <property type="entry name" value="CinA-like_C"/>
</dbReference>
<gene>
    <name evidence="2" type="ORF">SAE01_33370</name>
</gene>
<protein>
    <recommendedName>
        <fullName evidence="1">CinA C-terminal domain-containing protein</fullName>
    </recommendedName>
</protein>
<dbReference type="Gene3D" id="3.90.950.20">
    <property type="entry name" value="CinA-like"/>
    <property type="match status" value="1"/>
</dbReference>
<dbReference type="Pfam" id="PF02464">
    <property type="entry name" value="CinA"/>
    <property type="match status" value="1"/>
</dbReference>
<proteinExistence type="predicted"/>
<dbReference type="EMBL" id="BJYT01000013">
    <property type="protein sequence ID" value="GEO10841.1"/>
    <property type="molecule type" value="Genomic_DNA"/>
</dbReference>
<reference evidence="2 3" key="1">
    <citation type="submission" date="2019-07" db="EMBL/GenBank/DDBJ databases">
        <title>Whole genome shotgun sequence of Segetibacter aerophilus NBRC 106135.</title>
        <authorList>
            <person name="Hosoyama A."/>
            <person name="Uohara A."/>
            <person name="Ohji S."/>
            <person name="Ichikawa N."/>
        </authorList>
    </citation>
    <scope>NUCLEOTIDE SEQUENCE [LARGE SCALE GENOMIC DNA]</scope>
    <source>
        <strain evidence="2 3">NBRC 106135</strain>
    </source>
</reference>
<sequence>MIYNEEAINAVKDILIEREETIAAAESVTAGHLQAAFSAGIDASKYFQGGITAYNIGQKARHLHIDPILGGKVNCVAARIADTMAIEVSKMFSSDYGIGITGYASVVPECEKEGLFAYFSLAYKGQVVVADRLSAPEQLPYEVQIDYAKQVVNKIRQHLEFGKK</sequence>
<keyword evidence="3" id="KW-1185">Reference proteome</keyword>
<dbReference type="InterPro" id="IPR008136">
    <property type="entry name" value="CinA_C"/>
</dbReference>
<dbReference type="OrthoDB" id="1252536at2"/>
<evidence type="ECO:0000313" key="3">
    <source>
        <dbReference type="Proteomes" id="UP000321513"/>
    </source>
</evidence>
<name>A0A512BFU6_9BACT</name>
<dbReference type="Proteomes" id="UP000321513">
    <property type="component" value="Unassembled WGS sequence"/>
</dbReference>
<accession>A0A512BFU6</accession>
<comment type="caution">
    <text evidence="2">The sequence shown here is derived from an EMBL/GenBank/DDBJ whole genome shotgun (WGS) entry which is preliminary data.</text>
</comment>
<dbReference type="RefSeq" id="WP_147204954.1">
    <property type="nucleotide sequence ID" value="NZ_BJYT01000013.1"/>
</dbReference>
<feature type="domain" description="CinA C-terminal" evidence="1">
    <location>
        <begin position="7"/>
        <end position="137"/>
    </location>
</feature>